<keyword evidence="2" id="KW-1185">Reference proteome</keyword>
<gene>
    <name evidence="1" type="ORF">PHPALM_11516</name>
</gene>
<dbReference type="OrthoDB" id="90511at2759"/>
<dbReference type="Proteomes" id="UP000237271">
    <property type="component" value="Unassembled WGS sequence"/>
</dbReference>
<accession>A0A2P4Y2C3</accession>
<protein>
    <submittedName>
        <fullName evidence="1">Uncharacterized protein</fullName>
    </submittedName>
</protein>
<name>A0A2P4Y2C3_9STRA</name>
<sequence length="72" mass="7838">MCLSEVDDPLTRAMSNLKPICSKTLKANLAATIVAVERKVSAENFGPYGLIPTIASTYVALFDTYWADDGLR</sequence>
<dbReference type="AlphaFoldDB" id="A0A2P4Y2C3"/>
<evidence type="ECO:0000313" key="1">
    <source>
        <dbReference type="EMBL" id="POM71859.1"/>
    </source>
</evidence>
<organism evidence="1 2">
    <name type="scientific">Phytophthora palmivora</name>
    <dbReference type="NCBI Taxonomy" id="4796"/>
    <lineage>
        <taxon>Eukaryota</taxon>
        <taxon>Sar</taxon>
        <taxon>Stramenopiles</taxon>
        <taxon>Oomycota</taxon>
        <taxon>Peronosporomycetes</taxon>
        <taxon>Peronosporales</taxon>
        <taxon>Peronosporaceae</taxon>
        <taxon>Phytophthora</taxon>
    </lineage>
</organism>
<comment type="caution">
    <text evidence="1">The sequence shown here is derived from an EMBL/GenBank/DDBJ whole genome shotgun (WGS) entry which is preliminary data.</text>
</comment>
<dbReference type="EMBL" id="NCKW01006398">
    <property type="protein sequence ID" value="POM71859.1"/>
    <property type="molecule type" value="Genomic_DNA"/>
</dbReference>
<evidence type="ECO:0000313" key="2">
    <source>
        <dbReference type="Proteomes" id="UP000237271"/>
    </source>
</evidence>
<reference evidence="1 2" key="1">
    <citation type="journal article" date="2017" name="Genome Biol. Evol.">
        <title>Phytophthora megakarya and P. palmivora, closely related causal agents of cacao black pod rot, underwent increases in genome sizes and gene numbers by different mechanisms.</title>
        <authorList>
            <person name="Ali S.S."/>
            <person name="Shao J."/>
            <person name="Lary D.J."/>
            <person name="Kronmiller B."/>
            <person name="Shen D."/>
            <person name="Strem M.D."/>
            <person name="Amoako-Attah I."/>
            <person name="Akrofi A.Y."/>
            <person name="Begoude B.A."/>
            <person name="Ten Hoopen G.M."/>
            <person name="Coulibaly K."/>
            <person name="Kebe B.I."/>
            <person name="Melnick R.L."/>
            <person name="Guiltinan M.J."/>
            <person name="Tyler B.M."/>
            <person name="Meinhardt L.W."/>
            <person name="Bailey B.A."/>
        </authorList>
    </citation>
    <scope>NUCLEOTIDE SEQUENCE [LARGE SCALE GENOMIC DNA]</scope>
    <source>
        <strain evidence="2">sbr112.9</strain>
    </source>
</reference>
<proteinExistence type="predicted"/>